<evidence type="ECO:0000256" key="4">
    <source>
        <dbReference type="ARBA" id="ARBA00022692"/>
    </source>
</evidence>
<comment type="subcellular location">
    <subcellularLocation>
        <location evidence="1">Cell membrane</location>
        <topology evidence="1">Multi-pass membrane protein</topology>
    </subcellularLocation>
</comment>
<dbReference type="PANTHER" id="PTHR43531:SF11">
    <property type="entry name" value="METHYL-ACCEPTING CHEMOTAXIS PROTEIN 3"/>
    <property type="match status" value="1"/>
</dbReference>
<dbReference type="GO" id="GO:0004888">
    <property type="term" value="F:transmembrane signaling receptor activity"/>
    <property type="evidence" value="ECO:0007669"/>
    <property type="project" value="TreeGrafter"/>
</dbReference>
<dbReference type="InterPro" id="IPR051310">
    <property type="entry name" value="MCP_chemotaxis"/>
</dbReference>
<dbReference type="Gene3D" id="3.30.450.20">
    <property type="entry name" value="PAS domain"/>
    <property type="match status" value="2"/>
</dbReference>
<dbReference type="EMBL" id="NXID01000092">
    <property type="protein sequence ID" value="RXK12347.1"/>
    <property type="molecule type" value="Genomic_DNA"/>
</dbReference>
<keyword evidence="11" id="KW-1185">Reference proteome</keyword>
<protein>
    <submittedName>
        <fullName evidence="10">Chemotaxis protein</fullName>
    </submittedName>
</protein>
<feature type="transmembrane region" description="Helical" evidence="8">
    <location>
        <begin position="323"/>
        <end position="346"/>
    </location>
</feature>
<reference evidence="10 11" key="1">
    <citation type="submission" date="2017-09" db="EMBL/GenBank/DDBJ databases">
        <title>Genomics of the genus Arcobacter.</title>
        <authorList>
            <person name="Perez-Cataluna A."/>
            <person name="Figueras M.J."/>
            <person name="Salas-Masso N."/>
        </authorList>
    </citation>
    <scope>NUCLEOTIDE SEQUENCE [LARGE SCALE GENOMIC DNA]</scope>
    <source>
        <strain evidence="10 11">CECT 7386</strain>
    </source>
</reference>
<keyword evidence="2" id="KW-1003">Cell membrane</keyword>
<organism evidence="10 11">
    <name type="scientific">Malaciobacter mytili LMG 24559</name>
    <dbReference type="NCBI Taxonomy" id="1032238"/>
    <lineage>
        <taxon>Bacteria</taxon>
        <taxon>Pseudomonadati</taxon>
        <taxon>Campylobacterota</taxon>
        <taxon>Epsilonproteobacteria</taxon>
        <taxon>Campylobacterales</taxon>
        <taxon>Arcobacteraceae</taxon>
        <taxon>Malaciobacter</taxon>
    </lineage>
</organism>
<evidence type="ECO:0000313" key="11">
    <source>
        <dbReference type="Proteomes" id="UP000290092"/>
    </source>
</evidence>
<dbReference type="GO" id="GO:0005886">
    <property type="term" value="C:plasma membrane"/>
    <property type="evidence" value="ECO:0007669"/>
    <property type="project" value="UniProtKB-SubCell"/>
</dbReference>
<dbReference type="RefSeq" id="WP_164968749.1">
    <property type="nucleotide sequence ID" value="NZ_NXID01000092.1"/>
</dbReference>
<dbReference type="GO" id="GO:0006935">
    <property type="term" value="P:chemotaxis"/>
    <property type="evidence" value="ECO:0007669"/>
    <property type="project" value="UniProtKB-KW"/>
</dbReference>
<comment type="similarity">
    <text evidence="7">Belongs to the methyl-accepting chemotaxis (MCP) protein family.</text>
</comment>
<dbReference type="CDD" id="cd12912">
    <property type="entry name" value="PDC2_MCP_like"/>
    <property type="match status" value="1"/>
</dbReference>
<evidence type="ECO:0000256" key="2">
    <source>
        <dbReference type="ARBA" id="ARBA00022475"/>
    </source>
</evidence>
<dbReference type="Pfam" id="PF02743">
    <property type="entry name" value="dCache_1"/>
    <property type="match status" value="1"/>
</dbReference>
<evidence type="ECO:0000256" key="8">
    <source>
        <dbReference type="SAM" id="Phobius"/>
    </source>
</evidence>
<gene>
    <name evidence="10" type="ORF">CP985_14590</name>
</gene>
<keyword evidence="6 8" id="KW-0472">Membrane</keyword>
<feature type="non-terminal residue" evidence="10">
    <location>
        <position position="550"/>
    </location>
</feature>
<dbReference type="Gene3D" id="1.10.287.950">
    <property type="entry name" value="Methyl-accepting chemotaxis protein"/>
    <property type="match status" value="1"/>
</dbReference>
<dbReference type="Gene3D" id="6.10.340.10">
    <property type="match status" value="1"/>
</dbReference>
<evidence type="ECO:0000256" key="5">
    <source>
        <dbReference type="ARBA" id="ARBA00022989"/>
    </source>
</evidence>
<evidence type="ECO:0000313" key="10">
    <source>
        <dbReference type="EMBL" id="RXK12347.1"/>
    </source>
</evidence>
<keyword evidence="3" id="KW-0145">Chemotaxis</keyword>
<keyword evidence="4 8" id="KW-0812">Transmembrane</keyword>
<comment type="caution">
    <text evidence="10">The sequence shown here is derived from an EMBL/GenBank/DDBJ whole genome shotgun (WGS) entry which is preliminary data.</text>
</comment>
<dbReference type="CDD" id="cd12913">
    <property type="entry name" value="PDC1_MCP_like"/>
    <property type="match status" value="1"/>
</dbReference>
<accession>A0AAX2ACX7</accession>
<feature type="domain" description="Cache" evidence="9">
    <location>
        <begin position="38"/>
        <end position="278"/>
    </location>
</feature>
<evidence type="ECO:0000256" key="6">
    <source>
        <dbReference type="ARBA" id="ARBA00023136"/>
    </source>
</evidence>
<keyword evidence="5 8" id="KW-1133">Transmembrane helix</keyword>
<evidence type="ECO:0000256" key="3">
    <source>
        <dbReference type="ARBA" id="ARBA00022500"/>
    </source>
</evidence>
<evidence type="ECO:0000256" key="1">
    <source>
        <dbReference type="ARBA" id="ARBA00004651"/>
    </source>
</evidence>
<name>A0AAX2ACX7_9BACT</name>
<dbReference type="PANTHER" id="PTHR43531">
    <property type="entry name" value="PROTEIN ICFG"/>
    <property type="match status" value="1"/>
</dbReference>
<sequence>MKSLSFGKKLLLSLISVTLISLGIMIFLVSSYSYTNSESDAKAYIRELASKNAHEINNTLEKAITVTTSLSSKYTSALEHNEKISKDGTISYFKSVLTHNPFILGIWFAFEDNSKFYEVGIDEKNPNYYTKSGAFQPYVTRGSNNDFVIQPGSEFDITSEWIALPYEQKTITITKPYKYPVNGKDVLMATISAPVFKDGKFLGAVGVDFSLDSFNKKVNEIKLFETGYGILVDSYGSVITHPIDKNLGKNLKDISTNKDVLAVLEKTSKGENYDFYAQNLKTGKDSFFHSSAFEFGNSGKYWSFIVSAPEEEFLVNAKFIKNFSIISGIVVLLVLILVVLVSIRVLNRNLDLIKNGLDDFFKYLNKQTNQTTSIKINSLDEFGQMALQINKNVEAIQENINKENLLIENVKNVVNEVNKGFFIKRIENSSNTASLNELKVLINQMLDTLQNFVGKDINKLQAVLLEYSKANFINKLDENSGTIGKEISSLNEMITEMLKDNKLGGLKLENSSKELSQNVETISKNATSQAASLEETAASIEEITSNIKNT</sequence>
<dbReference type="AlphaFoldDB" id="A0AAX2ACX7"/>
<dbReference type="InterPro" id="IPR033479">
    <property type="entry name" value="dCache_1"/>
</dbReference>
<proteinExistence type="inferred from homology"/>
<evidence type="ECO:0000259" key="9">
    <source>
        <dbReference type="Pfam" id="PF02743"/>
    </source>
</evidence>
<dbReference type="Proteomes" id="UP000290092">
    <property type="component" value="Unassembled WGS sequence"/>
</dbReference>
<evidence type="ECO:0000256" key="7">
    <source>
        <dbReference type="ARBA" id="ARBA00029447"/>
    </source>
</evidence>